<accession>A0A0S2IYD4</accession>
<organism evidence="1">
    <name type="scientific">Leptospira borgpetersenii serovar Ballum</name>
    <dbReference type="NCBI Taxonomy" id="280505"/>
    <lineage>
        <taxon>Bacteria</taxon>
        <taxon>Pseudomonadati</taxon>
        <taxon>Spirochaetota</taxon>
        <taxon>Spirochaetia</taxon>
        <taxon>Leptospirales</taxon>
        <taxon>Leptospiraceae</taxon>
        <taxon>Leptospira</taxon>
    </lineage>
</organism>
<protein>
    <submittedName>
        <fullName evidence="1">Uncharacterized protein</fullName>
    </submittedName>
</protein>
<dbReference type="EMBL" id="CP012030">
    <property type="protein sequence ID" value="ALO28307.1"/>
    <property type="molecule type" value="Genomic_DNA"/>
</dbReference>
<proteinExistence type="predicted"/>
<gene>
    <name evidence="1" type="ORF">LBBP_04179</name>
</gene>
<name>A0A0S2IYD4_LEPBO</name>
<evidence type="ECO:0000313" key="2">
    <source>
        <dbReference type="Proteomes" id="UP000058857"/>
    </source>
</evidence>
<reference evidence="1 2" key="1">
    <citation type="journal article" date="2015" name="PLoS Negl. Trop. Dis.">
        <title>Distribution of Plasmids in Distinct Leptospira Pathogenic Species.</title>
        <authorList>
            <person name="Wang Y."/>
            <person name="Zhuang X."/>
            <person name="Zhong Y."/>
            <person name="Zhang C."/>
            <person name="Zhang Y."/>
            <person name="Zeng L."/>
            <person name="Zhu Y."/>
            <person name="He P."/>
            <person name="Dong K."/>
            <person name="Pal U."/>
            <person name="Guo X."/>
            <person name="Qin J."/>
        </authorList>
    </citation>
    <scope>NUCLEOTIDE SEQUENCE [LARGE SCALE GENOMIC DNA]</scope>
    <source>
        <strain evidence="1 2">56604</strain>
    </source>
</reference>
<dbReference type="AlphaFoldDB" id="A0A0S2IYD4"/>
<dbReference type="Proteomes" id="UP000058857">
    <property type="component" value="Chromosome 2"/>
</dbReference>
<evidence type="ECO:0000313" key="1">
    <source>
        <dbReference type="EMBL" id="ALO28307.1"/>
    </source>
</evidence>
<sequence>MRYPTREYQSDQSSRMLFSNELNYWVIKKNAKKYLLLRMGAPYQSRSQNLKKNISKRSGKFLKNVKVPTETVVLKVFPVV</sequence>
<dbReference type="PATRIC" id="fig|280505.15.peg.4067"/>